<dbReference type="InterPro" id="IPR011006">
    <property type="entry name" value="CheY-like_superfamily"/>
</dbReference>
<dbReference type="EMBL" id="LNYW01000075">
    <property type="protein sequence ID" value="KTD56214.1"/>
    <property type="molecule type" value="Genomic_DNA"/>
</dbReference>
<dbReference type="PROSITE" id="PS50112">
    <property type="entry name" value="PAS"/>
    <property type="match status" value="1"/>
</dbReference>
<dbReference type="InterPro" id="IPR003661">
    <property type="entry name" value="HisK_dim/P_dom"/>
</dbReference>
<evidence type="ECO:0000256" key="3">
    <source>
        <dbReference type="ARBA" id="ARBA00022553"/>
    </source>
</evidence>
<evidence type="ECO:0000256" key="4">
    <source>
        <dbReference type="ARBA" id="ARBA00023012"/>
    </source>
</evidence>
<evidence type="ECO:0000256" key="1">
    <source>
        <dbReference type="ARBA" id="ARBA00000085"/>
    </source>
</evidence>
<dbReference type="PRINTS" id="PR00344">
    <property type="entry name" value="BCTRLSENSOR"/>
</dbReference>
<feature type="modified residue" description="4-aspartylphosphate" evidence="5">
    <location>
        <position position="479"/>
    </location>
</feature>
<feature type="domain" description="PAS" evidence="9">
    <location>
        <begin position="39"/>
        <end position="72"/>
    </location>
</feature>
<keyword evidence="6" id="KW-0175">Coiled coil</keyword>
<evidence type="ECO:0000256" key="6">
    <source>
        <dbReference type="SAM" id="Coils"/>
    </source>
</evidence>
<dbReference type="PROSITE" id="PS50110">
    <property type="entry name" value="RESPONSE_REGULATORY"/>
    <property type="match status" value="1"/>
</dbReference>
<dbReference type="STRING" id="1122169.Lsha_2902"/>
<proteinExistence type="predicted"/>
<dbReference type="RefSeq" id="WP_018577759.1">
    <property type="nucleotide sequence ID" value="NZ_KB892410.1"/>
</dbReference>
<dbReference type="InterPro" id="IPR001610">
    <property type="entry name" value="PAC"/>
</dbReference>
<dbReference type="SMART" id="SM00448">
    <property type="entry name" value="REC"/>
    <property type="match status" value="1"/>
</dbReference>
<dbReference type="SMART" id="SM00387">
    <property type="entry name" value="HATPase_c"/>
    <property type="match status" value="1"/>
</dbReference>
<dbReference type="SUPFAM" id="SSF52172">
    <property type="entry name" value="CheY-like"/>
    <property type="match status" value="1"/>
</dbReference>
<sequence length="558" mass="62872">MGKDKHIQSYLKEVGLFLSKLAEKSDNVYWLSSPDFKTIQYISPAYEKIWGRSRQELYDTPEIWVSFLHPEDALKGHPIQEMAARVARLGSAARLSEHYRIVRPDGEIRWIMDNGFPIYDNKGNCCGVTGVAVDITKEKLYESQLEKAKEEAETASKAKSEFLENMRHDIRTPLTGIVGFADMIKMESQELRIKEYAENLIASSHALLDLLDEVLDSIRVSSGDIPNLKKKFNLQKTMRHVIDLNRAKAAERKLALELYVDPAIPQFLVGDKIRLHRIALELVANALNFTEHGSVKLSLLLAKKEGRELVINLIVEDTGIGIPKEKQQEIYIQFKRLTPSYQGIYRGTGLGLSVVKQFVNDLGGEIYVESERKKGTRFTCSIPLNEALLNNDFGVDEEMNEITKASHKTKAIPPKSTEISANELMQKQYTVLIVEDNLIAQSVAKSILNKLNCRADIADTGKKAVELCRTNHYDLIFMDIGLPDIDGYEVTHMIRVQELDTKIHTPIVALTAHGEEDDKTRCINAGMNAVLIKPLTAKACDEILDAFLAGYNRDNQDN</sequence>
<keyword evidence="4" id="KW-0902">Two-component regulatory system</keyword>
<evidence type="ECO:0000313" key="11">
    <source>
        <dbReference type="EMBL" id="KTD56214.1"/>
    </source>
</evidence>
<dbReference type="SMART" id="SM00086">
    <property type="entry name" value="PAC"/>
    <property type="match status" value="1"/>
</dbReference>
<accession>A0A0W0YI30</accession>
<dbReference type="InterPro" id="IPR005467">
    <property type="entry name" value="His_kinase_dom"/>
</dbReference>
<dbReference type="InterPro" id="IPR001789">
    <property type="entry name" value="Sig_transdc_resp-reg_receiver"/>
</dbReference>
<comment type="catalytic activity">
    <reaction evidence="1">
        <text>ATP + protein L-histidine = ADP + protein N-phospho-L-histidine.</text>
        <dbReference type="EC" id="2.7.13.3"/>
    </reaction>
</comment>
<dbReference type="Pfam" id="PF08447">
    <property type="entry name" value="PAS_3"/>
    <property type="match status" value="1"/>
</dbReference>
<dbReference type="Gene3D" id="3.30.450.20">
    <property type="entry name" value="PAS domain"/>
    <property type="match status" value="1"/>
</dbReference>
<keyword evidence="11" id="KW-0808">Transferase</keyword>
<dbReference type="InterPro" id="IPR003594">
    <property type="entry name" value="HATPase_dom"/>
</dbReference>
<dbReference type="eggNOG" id="COG0784">
    <property type="taxonomic scope" value="Bacteria"/>
</dbReference>
<keyword evidence="3 5" id="KW-0597">Phosphoprotein</keyword>
<dbReference type="PROSITE" id="PS50109">
    <property type="entry name" value="HIS_KIN"/>
    <property type="match status" value="1"/>
</dbReference>
<comment type="caution">
    <text evidence="11">The sequence shown here is derived from an EMBL/GenBank/DDBJ whole genome shotgun (WGS) entry which is preliminary data.</text>
</comment>
<reference evidence="11 12" key="1">
    <citation type="submission" date="2015-11" db="EMBL/GenBank/DDBJ databases">
        <title>Genomic analysis of 38 Legionella species identifies large and diverse effector repertoires.</title>
        <authorList>
            <person name="Burstein D."/>
            <person name="Amaro F."/>
            <person name="Zusman T."/>
            <person name="Lifshitz Z."/>
            <person name="Cohen O."/>
            <person name="Gilbert J.A."/>
            <person name="Pupko T."/>
            <person name="Shuman H.A."/>
            <person name="Segal G."/>
        </authorList>
    </citation>
    <scope>NUCLEOTIDE SEQUENCE [LARGE SCALE GENOMIC DNA]</scope>
    <source>
        <strain evidence="11 12">ATCC 49655</strain>
    </source>
</reference>
<dbReference type="EC" id="2.7.13.3" evidence="2"/>
<dbReference type="SMART" id="SM00388">
    <property type="entry name" value="HisKA"/>
    <property type="match status" value="1"/>
</dbReference>
<feature type="coiled-coil region" evidence="6">
    <location>
        <begin position="138"/>
        <end position="165"/>
    </location>
</feature>
<dbReference type="Pfam" id="PF02518">
    <property type="entry name" value="HATPase_c"/>
    <property type="match status" value="1"/>
</dbReference>
<evidence type="ECO:0000259" key="8">
    <source>
        <dbReference type="PROSITE" id="PS50110"/>
    </source>
</evidence>
<name>A0A0W0YI30_9GAMM</name>
<dbReference type="SUPFAM" id="SSF55785">
    <property type="entry name" value="PYP-like sensor domain (PAS domain)"/>
    <property type="match status" value="1"/>
</dbReference>
<evidence type="ECO:0000259" key="9">
    <source>
        <dbReference type="PROSITE" id="PS50112"/>
    </source>
</evidence>
<dbReference type="Gene3D" id="3.40.50.2300">
    <property type="match status" value="1"/>
</dbReference>
<dbReference type="CDD" id="cd00130">
    <property type="entry name" value="PAS"/>
    <property type="match status" value="1"/>
</dbReference>
<evidence type="ECO:0000256" key="2">
    <source>
        <dbReference type="ARBA" id="ARBA00012438"/>
    </source>
</evidence>
<dbReference type="InterPro" id="IPR000700">
    <property type="entry name" value="PAS-assoc_C"/>
</dbReference>
<dbReference type="PANTHER" id="PTHR45339">
    <property type="entry name" value="HYBRID SIGNAL TRANSDUCTION HISTIDINE KINASE J"/>
    <property type="match status" value="1"/>
</dbReference>
<dbReference type="Gene3D" id="1.10.287.130">
    <property type="match status" value="1"/>
</dbReference>
<dbReference type="PANTHER" id="PTHR45339:SF5">
    <property type="entry name" value="HISTIDINE KINASE"/>
    <property type="match status" value="1"/>
</dbReference>
<dbReference type="Gene3D" id="3.30.565.10">
    <property type="entry name" value="Histidine kinase-like ATPase, C-terminal domain"/>
    <property type="match status" value="1"/>
</dbReference>
<organism evidence="11 12">
    <name type="scientific">Legionella shakespearei DSM 23087</name>
    <dbReference type="NCBI Taxonomy" id="1122169"/>
    <lineage>
        <taxon>Bacteria</taxon>
        <taxon>Pseudomonadati</taxon>
        <taxon>Pseudomonadota</taxon>
        <taxon>Gammaproteobacteria</taxon>
        <taxon>Legionellales</taxon>
        <taxon>Legionellaceae</taxon>
        <taxon>Legionella</taxon>
    </lineage>
</organism>
<dbReference type="CDD" id="cd17546">
    <property type="entry name" value="REC_hyHK_CKI1_RcsC-like"/>
    <property type="match status" value="1"/>
</dbReference>
<dbReference type="CDD" id="cd00082">
    <property type="entry name" value="HisKA"/>
    <property type="match status" value="1"/>
</dbReference>
<dbReference type="Pfam" id="PF00072">
    <property type="entry name" value="Response_reg"/>
    <property type="match status" value="1"/>
</dbReference>
<dbReference type="SUPFAM" id="SSF47384">
    <property type="entry name" value="Homodimeric domain of signal transducing histidine kinase"/>
    <property type="match status" value="1"/>
</dbReference>
<protein>
    <recommendedName>
        <fullName evidence="2">histidine kinase</fullName>
        <ecNumber evidence="2">2.7.13.3</ecNumber>
    </recommendedName>
</protein>
<evidence type="ECO:0000313" key="12">
    <source>
        <dbReference type="Proteomes" id="UP000054600"/>
    </source>
</evidence>
<dbReference type="InterPro" id="IPR004358">
    <property type="entry name" value="Sig_transdc_His_kin-like_C"/>
</dbReference>
<feature type="domain" description="PAC" evidence="10">
    <location>
        <begin position="95"/>
        <end position="147"/>
    </location>
</feature>
<dbReference type="Proteomes" id="UP000054600">
    <property type="component" value="Unassembled WGS sequence"/>
</dbReference>
<dbReference type="Pfam" id="PF00512">
    <property type="entry name" value="HisKA"/>
    <property type="match status" value="1"/>
</dbReference>
<dbReference type="InterPro" id="IPR000014">
    <property type="entry name" value="PAS"/>
</dbReference>
<evidence type="ECO:0000259" key="10">
    <source>
        <dbReference type="PROSITE" id="PS50113"/>
    </source>
</evidence>
<feature type="domain" description="Histidine kinase" evidence="7">
    <location>
        <begin position="165"/>
        <end position="386"/>
    </location>
</feature>
<dbReference type="InterPro" id="IPR036890">
    <property type="entry name" value="HATPase_C_sf"/>
</dbReference>
<evidence type="ECO:0000259" key="7">
    <source>
        <dbReference type="PROSITE" id="PS50109"/>
    </source>
</evidence>
<dbReference type="OrthoDB" id="9770795at2"/>
<dbReference type="eggNOG" id="COG2205">
    <property type="taxonomic scope" value="Bacteria"/>
</dbReference>
<dbReference type="GO" id="GO:0000155">
    <property type="term" value="F:phosphorelay sensor kinase activity"/>
    <property type="evidence" value="ECO:0007669"/>
    <property type="project" value="InterPro"/>
</dbReference>
<evidence type="ECO:0000256" key="5">
    <source>
        <dbReference type="PROSITE-ProRule" id="PRU00169"/>
    </source>
</evidence>
<dbReference type="FunFam" id="3.30.565.10:FF:000010">
    <property type="entry name" value="Sensor histidine kinase RcsC"/>
    <property type="match status" value="1"/>
</dbReference>
<dbReference type="InterPro" id="IPR035965">
    <property type="entry name" value="PAS-like_dom_sf"/>
</dbReference>
<dbReference type="PROSITE" id="PS50113">
    <property type="entry name" value="PAC"/>
    <property type="match status" value="1"/>
</dbReference>
<keyword evidence="12" id="KW-1185">Reference proteome</keyword>
<gene>
    <name evidence="11" type="ORF">Lsha_2902</name>
</gene>
<feature type="domain" description="Response regulatory" evidence="8">
    <location>
        <begin position="430"/>
        <end position="548"/>
    </location>
</feature>
<dbReference type="InterPro" id="IPR013655">
    <property type="entry name" value="PAS_fold_3"/>
</dbReference>
<dbReference type="NCBIfam" id="TIGR00229">
    <property type="entry name" value="sensory_box"/>
    <property type="match status" value="1"/>
</dbReference>
<dbReference type="PATRIC" id="fig|1122169.6.peg.3339"/>
<dbReference type="SUPFAM" id="SSF55874">
    <property type="entry name" value="ATPase domain of HSP90 chaperone/DNA topoisomerase II/histidine kinase"/>
    <property type="match status" value="1"/>
</dbReference>
<dbReference type="InterPro" id="IPR036097">
    <property type="entry name" value="HisK_dim/P_sf"/>
</dbReference>
<keyword evidence="11" id="KW-0418">Kinase</keyword>
<dbReference type="AlphaFoldDB" id="A0A0W0YI30"/>